<accession>A0AAW2HBE5</accession>
<sequence length="456" mass="51274">MNLGKFVLSAKRKILMQKTIEEDSVQGITCRAFTRTLFPRYPDLSLRLFGYFHYSSGSTTVDRISQSAFKSQVDKLLSVISDEALVEVYVKMFAACNPEISRDNFRDLIMTAYKLAMDHYPEGAQTCIKIYKTVQSVLDSTFHRKESVSVSFAAHWLTGNCPRLVSGVHKYVVHVLTTAYRTAGHQDNSASEVGLELSTPVLEKNFSFTSSTGGDNSSFCLSLSQVWLLATSLPPLYTKPQHLTPSTSSNGLSSPTSHIFLVKMIGSVFPSHWVPLYNSNSHGLGANRFLNHVLNYRGATLVFLRGDGDVEFLIGSSSEWKESHQYRGGEDCVILQLLPEYHVIERGQKILYLNTSIRGYPKGIRAGSDPRKPAIVVDEDFNKVTYKEIPYQLLNVEVWGCGKPEQREAQLEIKKWEVKEAEKQRVVKINAADWVDHPDRYLLELAGRPVYNNTAS</sequence>
<gene>
    <name evidence="2" type="ORF">PYX00_009466</name>
</gene>
<dbReference type="InterPro" id="IPR006571">
    <property type="entry name" value="TLDc_dom"/>
</dbReference>
<dbReference type="PROSITE" id="PS51886">
    <property type="entry name" value="TLDC"/>
    <property type="match status" value="1"/>
</dbReference>
<dbReference type="Pfam" id="PF07534">
    <property type="entry name" value="TLD"/>
    <property type="match status" value="1"/>
</dbReference>
<evidence type="ECO:0000259" key="1">
    <source>
        <dbReference type="PROSITE" id="PS51886"/>
    </source>
</evidence>
<dbReference type="AlphaFoldDB" id="A0AAW2HBE5"/>
<reference evidence="2" key="1">
    <citation type="journal article" date="2024" name="Gigascience">
        <title>Chromosome-level genome of the poultry shaft louse Menopon gallinae provides insight into the host-switching and adaptive evolution of parasitic lice.</title>
        <authorList>
            <person name="Xu Y."/>
            <person name="Ma L."/>
            <person name="Liu S."/>
            <person name="Liang Y."/>
            <person name="Liu Q."/>
            <person name="He Z."/>
            <person name="Tian L."/>
            <person name="Duan Y."/>
            <person name="Cai W."/>
            <person name="Li H."/>
            <person name="Song F."/>
        </authorList>
    </citation>
    <scope>NUCLEOTIDE SEQUENCE</scope>
    <source>
        <strain evidence="2">Cailab_2023a</strain>
    </source>
</reference>
<protein>
    <recommendedName>
        <fullName evidence="1">TLDc domain-containing protein</fullName>
    </recommendedName>
</protein>
<evidence type="ECO:0000313" key="2">
    <source>
        <dbReference type="EMBL" id="KAL0267109.1"/>
    </source>
</evidence>
<feature type="domain" description="TLDc" evidence="1">
    <location>
        <begin position="251"/>
        <end position="402"/>
    </location>
</feature>
<comment type="caution">
    <text evidence="2">The sequence shown here is derived from an EMBL/GenBank/DDBJ whole genome shotgun (WGS) entry which is preliminary data.</text>
</comment>
<dbReference type="SMART" id="SM00584">
    <property type="entry name" value="TLDc"/>
    <property type="match status" value="1"/>
</dbReference>
<name>A0AAW2HBE5_9NEOP</name>
<proteinExistence type="predicted"/>
<dbReference type="EMBL" id="JARGDH010000005">
    <property type="protein sequence ID" value="KAL0267109.1"/>
    <property type="molecule type" value="Genomic_DNA"/>
</dbReference>
<organism evidence="2">
    <name type="scientific">Menopon gallinae</name>
    <name type="common">poultry shaft louse</name>
    <dbReference type="NCBI Taxonomy" id="328185"/>
    <lineage>
        <taxon>Eukaryota</taxon>
        <taxon>Metazoa</taxon>
        <taxon>Ecdysozoa</taxon>
        <taxon>Arthropoda</taxon>
        <taxon>Hexapoda</taxon>
        <taxon>Insecta</taxon>
        <taxon>Pterygota</taxon>
        <taxon>Neoptera</taxon>
        <taxon>Paraneoptera</taxon>
        <taxon>Psocodea</taxon>
        <taxon>Troctomorpha</taxon>
        <taxon>Phthiraptera</taxon>
        <taxon>Amblycera</taxon>
        <taxon>Menoponidae</taxon>
        <taxon>Menopon</taxon>
    </lineage>
</organism>